<proteinExistence type="predicted"/>
<evidence type="ECO:0000313" key="1">
    <source>
        <dbReference type="EMBL" id="WUQ82390.1"/>
    </source>
</evidence>
<sequence length="291" mass="32910">MTQSQAQSQAQSQTRQHGLTLDENTLQELARVVAGDDDLYYRRGFEIAAFLKRAGWQEVPEYDGQYRREWATELLMERRDQPGEIEKVLLRLADPREYLDEPELLGEVVAAVNTFLIHEGYRLENPGGAARLVPCDPALAHPTHYGSSELKVVMTDLIADEAMAELLQWRLDEARTCYANGAHVAAIIMLGSLMEGVLLRTVVERDASLLGRDTEDSVSLDRLIKACHRAGWIGADAEKFSHELRKYRNFVHPKAEARENHRPDRDTLGICWQVVNAALNDLAETHPDRAR</sequence>
<protein>
    <recommendedName>
        <fullName evidence="3">DUF4145 domain-containing protein</fullName>
    </recommendedName>
</protein>
<gene>
    <name evidence="1" type="ORF">OHA16_05015</name>
</gene>
<name>A0ABZ1TTY5_9ACTN</name>
<dbReference type="RefSeq" id="WP_328953457.1">
    <property type="nucleotide sequence ID" value="NZ_CP108110.1"/>
</dbReference>
<accession>A0ABZ1TTY5</accession>
<dbReference type="EMBL" id="CP108110">
    <property type="protein sequence ID" value="WUQ82390.1"/>
    <property type="molecule type" value="Genomic_DNA"/>
</dbReference>
<evidence type="ECO:0008006" key="3">
    <source>
        <dbReference type="Google" id="ProtNLM"/>
    </source>
</evidence>
<keyword evidence="2" id="KW-1185">Reference proteome</keyword>
<organism evidence="1 2">
    <name type="scientific">Kitasatospora purpeofusca</name>
    <dbReference type="NCBI Taxonomy" id="67352"/>
    <lineage>
        <taxon>Bacteria</taxon>
        <taxon>Bacillati</taxon>
        <taxon>Actinomycetota</taxon>
        <taxon>Actinomycetes</taxon>
        <taxon>Kitasatosporales</taxon>
        <taxon>Streptomycetaceae</taxon>
        <taxon>Kitasatospora</taxon>
    </lineage>
</organism>
<reference evidence="1" key="1">
    <citation type="submission" date="2022-10" db="EMBL/GenBank/DDBJ databases">
        <title>The complete genomes of actinobacterial strains from the NBC collection.</title>
        <authorList>
            <person name="Joergensen T.S."/>
            <person name="Alvarez Arevalo M."/>
            <person name="Sterndorff E.B."/>
            <person name="Faurdal D."/>
            <person name="Vuksanovic O."/>
            <person name="Mourched A.-S."/>
            <person name="Charusanti P."/>
            <person name="Shaw S."/>
            <person name="Blin K."/>
            <person name="Weber T."/>
        </authorList>
    </citation>
    <scope>NUCLEOTIDE SEQUENCE</scope>
    <source>
        <strain evidence="1">NBC_00222</strain>
    </source>
</reference>
<dbReference type="Proteomes" id="UP001432222">
    <property type="component" value="Chromosome"/>
</dbReference>
<evidence type="ECO:0000313" key="2">
    <source>
        <dbReference type="Proteomes" id="UP001432222"/>
    </source>
</evidence>